<keyword evidence="5" id="KW-0067">ATP-binding</keyword>
<evidence type="ECO:0000313" key="12">
    <source>
        <dbReference type="EMBL" id="EDQ86995.1"/>
    </source>
</evidence>
<dbReference type="OMA" id="EYAICET"/>
<sequence>MASNDNEQAPPSQNDGQQDTPAGNNLRRRVLTVDGEVKYDEPPFKHANRDVITEASFVSYMLYAWCQPLVSYGRRILFTADDVFALPDEQNPEADASIPRVLFRCYKKSMLTAIFVATLFIIVSLFSPLYVLNLLIRYLQDNGAYTDSVGYGIGLAFSLAACEILRSLCVNMYWFSASRYAVSFRAIIFCASALDPLLFACPNEVAVFHLHTRMPSYRLIILPGAVYRKSLRLRDLGRYSVGELVNICSNDSQRVHDAAVFSAFIYIALVTGLAVMVSSSLVLGPAALARVFVFFLMIPIQVVFAKQTGQLRRKAMTFTDARVALMNEILSCIKLIKMYAWEGSFSHKVDDLRESEATYLRRAAMWQSITVSLVPVMPAVAALVTFLIQAYTEGTLKPDEVYTVQALFNVLRFSLAVLPMGVKAAAEAKQGVKRLKKFLLQNNERIPLQPPPRDDLAIEFVTADIAWPGLPPKPKSKAAAALERKNSKRASRKASYRAVDFRIKHGELVGCCGAVGAGKSTLLATLLAETLVMNDVGRAHIDGDVAYVSQQAWIQSSTLRDNILFGLPFNERLYRNVVFAAGLEADFRQLSAGDLTFIGERGLNLSGGQKQRVSLARALYANQDVYLLDDPLSAVDVHVGEHIFEYAICETLAEKTVLFVTHQLQHLSRCDRVLFLHGGRVHMGTYRQLMNTNRDFASLVEHHMRQVTDSDGQANHGSRNARHGTVTTETSDFTINLQDEPVARRRESLGVSPAHHRGSRHSVHDLDHEERLRPDPNLRLGDPESLGTKLLQEEDTGRGSVGGRTVADYFRAAGGIWLFSFIIFLFFVAMFARTFSDYYLSYWIRRGDGTSTTGSVADNPHLDTYALVFGMTVAALLVFQVVRGYMYCRQTIRAASAMHGSLFRAVVCAPMSFFDTTPTGRLLNRFSKDMDEVDT</sequence>
<accession>A9V615</accession>
<dbReference type="EMBL" id="CH991562">
    <property type="protein sequence ID" value="EDQ86995.1"/>
    <property type="molecule type" value="Genomic_DNA"/>
</dbReference>
<gene>
    <name evidence="12" type="ORF">MONBRDRAFT_10377</name>
</gene>
<dbReference type="RefSeq" id="XP_001748234.1">
    <property type="nucleotide sequence ID" value="XM_001748182.1"/>
</dbReference>
<dbReference type="Pfam" id="PF00664">
    <property type="entry name" value="ABC_membrane"/>
    <property type="match status" value="2"/>
</dbReference>
<dbReference type="FunFam" id="3.40.50.300:FF:004729">
    <property type="entry name" value="Predicted protein"/>
    <property type="match status" value="1"/>
</dbReference>
<evidence type="ECO:0000259" key="10">
    <source>
        <dbReference type="PROSITE" id="PS50893"/>
    </source>
</evidence>
<proteinExistence type="predicted"/>
<reference evidence="12 13" key="1">
    <citation type="journal article" date="2008" name="Nature">
        <title>The genome of the choanoflagellate Monosiga brevicollis and the origin of metazoans.</title>
        <authorList>
            <consortium name="JGI Sequencing"/>
            <person name="King N."/>
            <person name="Westbrook M.J."/>
            <person name="Young S.L."/>
            <person name="Kuo A."/>
            <person name="Abedin M."/>
            <person name="Chapman J."/>
            <person name="Fairclough S."/>
            <person name="Hellsten U."/>
            <person name="Isogai Y."/>
            <person name="Letunic I."/>
            <person name="Marr M."/>
            <person name="Pincus D."/>
            <person name="Putnam N."/>
            <person name="Rokas A."/>
            <person name="Wright K.J."/>
            <person name="Zuzow R."/>
            <person name="Dirks W."/>
            <person name="Good M."/>
            <person name="Goodstein D."/>
            <person name="Lemons D."/>
            <person name="Li W."/>
            <person name="Lyons J.B."/>
            <person name="Morris A."/>
            <person name="Nichols S."/>
            <person name="Richter D.J."/>
            <person name="Salamov A."/>
            <person name="Bork P."/>
            <person name="Lim W.A."/>
            <person name="Manning G."/>
            <person name="Miller W.T."/>
            <person name="McGinnis W."/>
            <person name="Shapiro H."/>
            <person name="Tjian R."/>
            <person name="Grigoriev I.V."/>
            <person name="Rokhsar D."/>
        </authorList>
    </citation>
    <scope>NUCLEOTIDE SEQUENCE [LARGE SCALE GENOMIC DNA]</scope>
    <source>
        <strain evidence="13">MX1 / ATCC 50154</strain>
    </source>
</reference>
<feature type="transmembrane region" description="Helical" evidence="9">
    <location>
        <begin position="865"/>
        <end position="886"/>
    </location>
</feature>
<evidence type="ECO:0000256" key="7">
    <source>
        <dbReference type="ARBA" id="ARBA00023136"/>
    </source>
</evidence>
<evidence type="ECO:0000256" key="1">
    <source>
        <dbReference type="ARBA" id="ARBA00004370"/>
    </source>
</evidence>
<feature type="transmembrane region" description="Helical" evidence="9">
    <location>
        <begin position="151"/>
        <end position="175"/>
    </location>
</feature>
<dbReference type="Proteomes" id="UP000001357">
    <property type="component" value="Unassembled WGS sequence"/>
</dbReference>
<keyword evidence="4" id="KW-0547">Nucleotide-binding</keyword>
<dbReference type="GeneID" id="5893464"/>
<keyword evidence="2" id="KW-0813">Transport</keyword>
<feature type="transmembrane region" description="Helical" evidence="9">
    <location>
        <begin position="369"/>
        <end position="392"/>
    </location>
</feature>
<dbReference type="InterPro" id="IPR003593">
    <property type="entry name" value="AAA+_ATPase"/>
</dbReference>
<evidence type="ECO:0000256" key="9">
    <source>
        <dbReference type="SAM" id="Phobius"/>
    </source>
</evidence>
<dbReference type="InterPro" id="IPR017871">
    <property type="entry name" value="ABC_transporter-like_CS"/>
</dbReference>
<dbReference type="InterPro" id="IPR027417">
    <property type="entry name" value="P-loop_NTPase"/>
</dbReference>
<dbReference type="SUPFAM" id="SSF90123">
    <property type="entry name" value="ABC transporter transmembrane region"/>
    <property type="match status" value="2"/>
</dbReference>
<keyword evidence="3 9" id="KW-0812">Transmembrane</keyword>
<dbReference type="STRING" id="81824.A9V615"/>
<dbReference type="GO" id="GO:0016887">
    <property type="term" value="F:ATP hydrolysis activity"/>
    <property type="evidence" value="ECO:0007669"/>
    <property type="project" value="InterPro"/>
</dbReference>
<dbReference type="PROSITE" id="PS50893">
    <property type="entry name" value="ABC_TRANSPORTER_2"/>
    <property type="match status" value="1"/>
</dbReference>
<dbReference type="SUPFAM" id="SSF52540">
    <property type="entry name" value="P-loop containing nucleoside triphosphate hydrolases"/>
    <property type="match status" value="1"/>
</dbReference>
<dbReference type="CDD" id="cd18592">
    <property type="entry name" value="ABC_6TM_MRP5_8_9_D1"/>
    <property type="match status" value="1"/>
</dbReference>
<name>A9V615_MONBE</name>
<evidence type="ECO:0000256" key="5">
    <source>
        <dbReference type="ARBA" id="ARBA00022840"/>
    </source>
</evidence>
<dbReference type="Gene3D" id="3.40.50.300">
    <property type="entry name" value="P-loop containing nucleotide triphosphate hydrolases"/>
    <property type="match status" value="1"/>
</dbReference>
<dbReference type="InterPro" id="IPR050173">
    <property type="entry name" value="ABC_transporter_C-like"/>
</dbReference>
<feature type="non-terminal residue" evidence="12">
    <location>
        <position position="935"/>
    </location>
</feature>
<feature type="transmembrane region" description="Helical" evidence="9">
    <location>
        <begin position="259"/>
        <end position="281"/>
    </location>
</feature>
<evidence type="ECO:0000256" key="6">
    <source>
        <dbReference type="ARBA" id="ARBA00022989"/>
    </source>
</evidence>
<dbReference type="PANTHER" id="PTHR24223:SF447">
    <property type="entry name" value="MULTIDRUG RESISTANCE-ASSOCIATED PROTEIN 5"/>
    <property type="match status" value="1"/>
</dbReference>
<dbReference type="GO" id="GO:0005524">
    <property type="term" value="F:ATP binding"/>
    <property type="evidence" value="ECO:0007669"/>
    <property type="project" value="UniProtKB-KW"/>
</dbReference>
<feature type="region of interest" description="Disordered" evidence="8">
    <location>
        <begin position="1"/>
        <end position="25"/>
    </location>
</feature>
<feature type="domain" description="ABC transmembrane type-1" evidence="11">
    <location>
        <begin position="821"/>
        <end position="935"/>
    </location>
</feature>
<evidence type="ECO:0000256" key="3">
    <source>
        <dbReference type="ARBA" id="ARBA00022692"/>
    </source>
</evidence>
<feature type="compositionally biased region" description="Polar residues" evidence="8">
    <location>
        <begin position="1"/>
        <end position="23"/>
    </location>
</feature>
<dbReference type="GO" id="GO:0016020">
    <property type="term" value="C:membrane"/>
    <property type="evidence" value="ECO:0000318"/>
    <property type="project" value="GO_Central"/>
</dbReference>
<dbReference type="Gene3D" id="1.20.1560.10">
    <property type="entry name" value="ABC transporter type 1, transmembrane domain"/>
    <property type="match status" value="2"/>
</dbReference>
<evidence type="ECO:0000313" key="13">
    <source>
        <dbReference type="Proteomes" id="UP000001357"/>
    </source>
</evidence>
<feature type="domain" description="ABC transmembrane type-1" evidence="11">
    <location>
        <begin position="230"/>
        <end position="427"/>
    </location>
</feature>
<dbReference type="GO" id="GO:0055085">
    <property type="term" value="P:transmembrane transport"/>
    <property type="evidence" value="ECO:0000318"/>
    <property type="project" value="GO_Central"/>
</dbReference>
<dbReference type="KEGG" id="mbr:MONBRDRAFT_10377"/>
<dbReference type="GO" id="GO:0140359">
    <property type="term" value="F:ABC-type transporter activity"/>
    <property type="evidence" value="ECO:0000318"/>
    <property type="project" value="GO_Central"/>
</dbReference>
<dbReference type="PROSITE" id="PS50929">
    <property type="entry name" value="ABC_TM1F"/>
    <property type="match status" value="2"/>
</dbReference>
<comment type="subcellular location">
    <subcellularLocation>
        <location evidence="1">Membrane</location>
    </subcellularLocation>
</comment>
<protein>
    <submittedName>
        <fullName evidence="12">Uncharacterized protein</fullName>
    </submittedName>
</protein>
<feature type="domain" description="ABC transporter" evidence="10">
    <location>
        <begin position="481"/>
        <end position="702"/>
    </location>
</feature>
<evidence type="ECO:0000256" key="2">
    <source>
        <dbReference type="ARBA" id="ARBA00022448"/>
    </source>
</evidence>
<keyword evidence="13" id="KW-1185">Reference proteome</keyword>
<feature type="transmembrane region" description="Helical" evidence="9">
    <location>
        <begin position="287"/>
        <end position="305"/>
    </location>
</feature>
<keyword evidence="7 9" id="KW-0472">Membrane</keyword>
<organism evidence="12 13">
    <name type="scientific">Monosiga brevicollis</name>
    <name type="common">Choanoflagellate</name>
    <dbReference type="NCBI Taxonomy" id="81824"/>
    <lineage>
        <taxon>Eukaryota</taxon>
        <taxon>Choanoflagellata</taxon>
        <taxon>Craspedida</taxon>
        <taxon>Salpingoecidae</taxon>
        <taxon>Monosiga</taxon>
    </lineage>
</organism>
<dbReference type="CDD" id="cd03250">
    <property type="entry name" value="ABCC_MRP_domain1"/>
    <property type="match status" value="1"/>
</dbReference>
<dbReference type="AlphaFoldDB" id="A9V615"/>
<dbReference type="Pfam" id="PF00005">
    <property type="entry name" value="ABC_tran"/>
    <property type="match status" value="1"/>
</dbReference>
<dbReference type="eggNOG" id="KOG0054">
    <property type="taxonomic scope" value="Eukaryota"/>
</dbReference>
<evidence type="ECO:0000256" key="8">
    <source>
        <dbReference type="SAM" id="MobiDB-lite"/>
    </source>
</evidence>
<feature type="transmembrane region" description="Helical" evidence="9">
    <location>
        <begin position="404"/>
        <end position="426"/>
    </location>
</feature>
<dbReference type="InParanoid" id="A9V615"/>
<dbReference type="SMART" id="SM00382">
    <property type="entry name" value="AAA"/>
    <property type="match status" value="1"/>
</dbReference>
<keyword evidence="6 9" id="KW-1133">Transmembrane helix</keyword>
<dbReference type="PROSITE" id="PS00211">
    <property type="entry name" value="ABC_TRANSPORTER_1"/>
    <property type="match status" value="1"/>
</dbReference>
<feature type="compositionally biased region" description="Basic and acidic residues" evidence="8">
    <location>
        <begin position="762"/>
        <end position="776"/>
    </location>
</feature>
<feature type="transmembrane region" description="Helical" evidence="9">
    <location>
        <begin position="110"/>
        <end position="131"/>
    </location>
</feature>
<evidence type="ECO:0000259" key="11">
    <source>
        <dbReference type="PROSITE" id="PS50929"/>
    </source>
</evidence>
<dbReference type="InterPro" id="IPR003439">
    <property type="entry name" value="ABC_transporter-like_ATP-bd"/>
</dbReference>
<dbReference type="PANTHER" id="PTHR24223">
    <property type="entry name" value="ATP-BINDING CASSETTE SUB-FAMILY C"/>
    <property type="match status" value="1"/>
</dbReference>
<feature type="region of interest" description="Disordered" evidence="8">
    <location>
        <begin position="747"/>
        <end position="786"/>
    </location>
</feature>
<dbReference type="InterPro" id="IPR011527">
    <property type="entry name" value="ABC1_TM_dom"/>
</dbReference>
<dbReference type="InterPro" id="IPR036640">
    <property type="entry name" value="ABC1_TM_sf"/>
</dbReference>
<evidence type="ECO:0000256" key="4">
    <source>
        <dbReference type="ARBA" id="ARBA00022741"/>
    </source>
</evidence>
<feature type="transmembrane region" description="Helical" evidence="9">
    <location>
        <begin position="809"/>
        <end position="832"/>
    </location>
</feature>